<comment type="function">
    <text evidence="2">Involved in the storage or transport of lipids necessary for membrane maintenance under stressful conditions. Displays a binding preference for lysophospholipids.</text>
</comment>
<dbReference type="RefSeq" id="WP_088365486.1">
    <property type="nucleotide sequence ID" value="NZ_NBBI01000001.1"/>
</dbReference>
<sequence>MNRKVTAVAAIGIPALIVGGLAVARARQRGNAAVPEPAKPVELQRYLGRWYEQFRYEAPFEKGMEAVTADYFRNSDGSIRVVNRGRKGGLGGQEKSSTGKAKVVDQATNAKLKVTFFGLISGDYWVLDHDDDYAWSIVGEPSGRYLWALTREKKPGEATVDMLRERARTLGYDVSKIRRTQQP</sequence>
<dbReference type="GO" id="GO:0008289">
    <property type="term" value="F:lipid binding"/>
    <property type="evidence" value="ECO:0007669"/>
    <property type="project" value="UniProtKB-UniRule"/>
</dbReference>
<comment type="similarity">
    <text evidence="1 2">Belongs to the calycin superfamily. Lipocalin family.</text>
</comment>
<dbReference type="PANTHER" id="PTHR10612:SF34">
    <property type="entry name" value="APOLIPOPROTEIN D"/>
    <property type="match status" value="1"/>
</dbReference>
<dbReference type="GO" id="GO:0000302">
    <property type="term" value="P:response to reactive oxygen species"/>
    <property type="evidence" value="ECO:0007669"/>
    <property type="project" value="TreeGrafter"/>
</dbReference>
<evidence type="ECO:0000313" key="4">
    <source>
        <dbReference type="EMBL" id="OWK33181.1"/>
    </source>
</evidence>
<dbReference type="PRINTS" id="PR01171">
    <property type="entry name" value="BCTLIPOCALIN"/>
</dbReference>
<evidence type="ECO:0000256" key="1">
    <source>
        <dbReference type="ARBA" id="ARBA00006889"/>
    </source>
</evidence>
<reference evidence="4 5" key="1">
    <citation type="submission" date="2017-03" db="EMBL/GenBank/DDBJ databases">
        <title>Genome sequence of Sphingomonas dokdonensis DSM 21029.</title>
        <authorList>
            <person name="Poehlein A."/>
            <person name="Wuebbeler J.H."/>
            <person name="Steinbuechel A."/>
            <person name="Daniel R."/>
        </authorList>
    </citation>
    <scope>NUCLEOTIDE SEQUENCE [LARGE SCALE GENOMIC DNA]</scope>
    <source>
        <strain evidence="4 5">DSM 21029</strain>
    </source>
</reference>
<dbReference type="GO" id="GO:0005737">
    <property type="term" value="C:cytoplasm"/>
    <property type="evidence" value="ECO:0007669"/>
    <property type="project" value="TreeGrafter"/>
</dbReference>
<proteinExistence type="inferred from homology"/>
<protein>
    <recommendedName>
        <fullName evidence="2">Outer membrane lipoprotein Blc</fullName>
    </recommendedName>
</protein>
<dbReference type="PANTHER" id="PTHR10612">
    <property type="entry name" value="APOLIPOPROTEIN D"/>
    <property type="match status" value="1"/>
</dbReference>
<dbReference type="CDD" id="cd19438">
    <property type="entry name" value="lipocalin_Blc-like"/>
    <property type="match status" value="1"/>
</dbReference>
<dbReference type="InterPro" id="IPR000566">
    <property type="entry name" value="Lipocln_cytosolic_FA-bd_dom"/>
</dbReference>
<keyword evidence="2" id="KW-0472">Membrane</keyword>
<comment type="subcellular location">
    <subcellularLocation>
        <location evidence="2">Cell outer membrane</location>
    </subcellularLocation>
</comment>
<dbReference type="GO" id="GO:0006629">
    <property type="term" value="P:lipid metabolic process"/>
    <property type="evidence" value="ECO:0007669"/>
    <property type="project" value="TreeGrafter"/>
</dbReference>
<evidence type="ECO:0000313" key="5">
    <source>
        <dbReference type="Proteomes" id="UP000197290"/>
    </source>
</evidence>
<evidence type="ECO:0000256" key="2">
    <source>
        <dbReference type="PIRNR" id="PIRNR036893"/>
    </source>
</evidence>
<dbReference type="EMBL" id="NBBI01000001">
    <property type="protein sequence ID" value="OWK33181.1"/>
    <property type="molecule type" value="Genomic_DNA"/>
</dbReference>
<keyword evidence="2" id="KW-0446">Lipid-binding</keyword>
<dbReference type="InterPro" id="IPR047202">
    <property type="entry name" value="Lipocalin_Blc-like_dom"/>
</dbReference>
<dbReference type="PIRSF" id="PIRSF036893">
    <property type="entry name" value="Lipocalin_ApoD"/>
    <property type="match status" value="1"/>
</dbReference>
<dbReference type="GO" id="GO:0009279">
    <property type="term" value="C:cell outer membrane"/>
    <property type="evidence" value="ECO:0007669"/>
    <property type="project" value="UniProtKB-SubCell"/>
</dbReference>
<keyword evidence="2 4" id="KW-0449">Lipoprotein</keyword>
<accession>A0A245ZTW9</accession>
<dbReference type="AlphaFoldDB" id="A0A245ZTW9"/>
<organism evidence="4 5">
    <name type="scientific">Sphingomonas dokdonensis</name>
    <dbReference type="NCBI Taxonomy" id="344880"/>
    <lineage>
        <taxon>Bacteria</taxon>
        <taxon>Pseudomonadati</taxon>
        <taxon>Pseudomonadota</taxon>
        <taxon>Alphaproteobacteria</taxon>
        <taxon>Sphingomonadales</taxon>
        <taxon>Sphingomonadaceae</taxon>
        <taxon>Sphingomonas</taxon>
    </lineage>
</organism>
<name>A0A245ZTW9_9SPHN</name>
<keyword evidence="5" id="KW-1185">Reference proteome</keyword>
<comment type="subunit">
    <text evidence="2">Homodimer.</text>
</comment>
<evidence type="ECO:0000259" key="3">
    <source>
        <dbReference type="Pfam" id="PF08212"/>
    </source>
</evidence>
<dbReference type="Pfam" id="PF08212">
    <property type="entry name" value="Lipocalin_2"/>
    <property type="match status" value="1"/>
</dbReference>
<dbReference type="InterPro" id="IPR012674">
    <property type="entry name" value="Calycin"/>
</dbReference>
<comment type="caution">
    <text evidence="4">The sequence shown here is derived from an EMBL/GenBank/DDBJ whole genome shotgun (WGS) entry which is preliminary data.</text>
</comment>
<keyword evidence="2" id="KW-0998">Cell outer membrane</keyword>
<dbReference type="InterPro" id="IPR022271">
    <property type="entry name" value="Lipocalin_ApoD"/>
</dbReference>
<dbReference type="InterPro" id="IPR002446">
    <property type="entry name" value="Lipocalin_bac"/>
</dbReference>
<dbReference type="Gene3D" id="2.40.128.20">
    <property type="match status" value="1"/>
</dbReference>
<feature type="domain" description="Lipocalin/cytosolic fatty-acid binding" evidence="3">
    <location>
        <begin position="41"/>
        <end position="182"/>
    </location>
</feature>
<dbReference type="Proteomes" id="UP000197290">
    <property type="component" value="Unassembled WGS sequence"/>
</dbReference>
<dbReference type="SUPFAM" id="SSF50814">
    <property type="entry name" value="Lipocalins"/>
    <property type="match status" value="1"/>
</dbReference>
<dbReference type="OrthoDB" id="594739at2"/>
<gene>
    <name evidence="4" type="primary">blc</name>
    <name evidence="4" type="ORF">SPDO_00550</name>
</gene>